<sequence>MPLLTEALRAVQPRELFDARIFAGLLFAIIAGEKNLIVDVEVEVDVAVNKDIESDSTLERYGGAGHRQFHERKPLADQIASRSVDFDFVRAKDVLETKVRRTVEHMASSVFGLTCYASRATSRWTASQVPGCLFTSHNSDFSNSELVTSDPSSVHTSSNSTSLPQILVLTRLHRASRTAQSRIWDMLDRRKVGGLSSGTAVSSNQVSRTAGDDMHEHERELPPGFFVVWIRMSTDRHKQVTKCLLDHFALSCTAEFSAVTRADLHAGKASGEMHEGSMRHGFQVRLDPILDSEYIWVLRRLSNKTHMHPPLRQQISDLVTSLLSIPSISANLTSTSITDLKAFIRISRVLFRPFTWKAELLNANIVGRQYDQRRKLQEALDQEEWYATAEDAQRIWTNVIRHRIDVQGSRDGNFRFLERTVLDDGSTSASNKATLGGAKPIERGIAAQNIEDAVAGILQDITKRCAN</sequence>
<evidence type="ECO:0000313" key="3">
    <source>
        <dbReference type="Proteomes" id="UP000620104"/>
    </source>
</evidence>
<dbReference type="OrthoDB" id="2596082at2759"/>
<dbReference type="AlphaFoldDB" id="A0A8H3TP47"/>
<protein>
    <submittedName>
        <fullName evidence="2">Uncharacterized protein</fullName>
    </submittedName>
</protein>
<proteinExistence type="predicted"/>
<dbReference type="Proteomes" id="UP000620104">
    <property type="component" value="Unassembled WGS sequence"/>
</dbReference>
<name>A0A8H3TP47_9TREE</name>
<feature type="compositionally biased region" description="Polar residues" evidence="1">
    <location>
        <begin position="197"/>
        <end position="208"/>
    </location>
</feature>
<gene>
    <name evidence="2" type="ORF">NliqN6_1000</name>
</gene>
<feature type="region of interest" description="Disordered" evidence="1">
    <location>
        <begin position="195"/>
        <end position="216"/>
    </location>
</feature>
<comment type="caution">
    <text evidence="2">The sequence shown here is derived from an EMBL/GenBank/DDBJ whole genome shotgun (WGS) entry which is preliminary data.</text>
</comment>
<keyword evidence="3" id="KW-1185">Reference proteome</keyword>
<accession>A0A8H3TP47</accession>
<dbReference type="EMBL" id="BLZA01000009">
    <property type="protein sequence ID" value="GHJ84598.1"/>
    <property type="molecule type" value="Genomic_DNA"/>
</dbReference>
<evidence type="ECO:0000313" key="2">
    <source>
        <dbReference type="EMBL" id="GHJ84598.1"/>
    </source>
</evidence>
<reference evidence="2" key="1">
    <citation type="submission" date="2020-07" db="EMBL/GenBank/DDBJ databases">
        <title>Draft Genome Sequence of a Deep-Sea Yeast, Naganishia (Cryptococcus) liquefaciens strain N6.</title>
        <authorList>
            <person name="Han Y.W."/>
            <person name="Kajitani R."/>
            <person name="Morimoto H."/>
            <person name="Parhat M."/>
            <person name="Tsubouchi H."/>
            <person name="Bakenova O."/>
            <person name="Ogata M."/>
            <person name="Argunhan B."/>
            <person name="Aoki R."/>
            <person name="Kajiwara S."/>
            <person name="Itoh T."/>
            <person name="Iwasaki H."/>
        </authorList>
    </citation>
    <scope>NUCLEOTIDE SEQUENCE</scope>
    <source>
        <strain evidence="2">N6</strain>
    </source>
</reference>
<organism evidence="2 3">
    <name type="scientific">Naganishia liquefaciens</name>
    <dbReference type="NCBI Taxonomy" id="104408"/>
    <lineage>
        <taxon>Eukaryota</taxon>
        <taxon>Fungi</taxon>
        <taxon>Dikarya</taxon>
        <taxon>Basidiomycota</taxon>
        <taxon>Agaricomycotina</taxon>
        <taxon>Tremellomycetes</taxon>
        <taxon>Filobasidiales</taxon>
        <taxon>Filobasidiaceae</taxon>
        <taxon>Naganishia</taxon>
    </lineage>
</organism>
<evidence type="ECO:0000256" key="1">
    <source>
        <dbReference type="SAM" id="MobiDB-lite"/>
    </source>
</evidence>